<protein>
    <submittedName>
        <fullName evidence="2">Uncharacterized protein</fullName>
    </submittedName>
</protein>
<gene>
    <name evidence="2" type="ORF">GTOL_13173</name>
</gene>
<dbReference type="AlphaFoldDB" id="A0A916J777"/>
<comment type="caution">
    <text evidence="2">The sequence shown here is derived from an EMBL/GenBank/DDBJ whole genome shotgun (WGS) entry which is preliminary data.</text>
</comment>
<proteinExistence type="predicted"/>
<feature type="region of interest" description="Disordered" evidence="1">
    <location>
        <begin position="280"/>
        <end position="303"/>
    </location>
</feature>
<evidence type="ECO:0000313" key="3">
    <source>
        <dbReference type="Proteomes" id="UP000742786"/>
    </source>
</evidence>
<keyword evidence="3" id="KW-1185">Reference proteome</keyword>
<dbReference type="Proteomes" id="UP000742786">
    <property type="component" value="Unassembled WGS sequence"/>
</dbReference>
<feature type="compositionally biased region" description="Polar residues" evidence="1">
    <location>
        <begin position="293"/>
        <end position="303"/>
    </location>
</feature>
<evidence type="ECO:0000256" key="1">
    <source>
        <dbReference type="SAM" id="MobiDB-lite"/>
    </source>
</evidence>
<reference evidence="2" key="1">
    <citation type="submission" date="2021-04" db="EMBL/GenBank/DDBJ databases">
        <authorList>
            <person name="Hornung B."/>
        </authorList>
    </citation>
    <scope>NUCLEOTIDE SEQUENCE</scope>
    <source>
        <strain evidence="2">G5G6</strain>
    </source>
</reference>
<sequence length="303" mass="33624">MIRNVAVVLLVAFCVGCATNKPAKPERNAGATSMRVDGASVGRKVLAEVPAESAMERFEMLDRKGREIDYVAFTDTDYGGLLFLDNKIYGTLSKRDVRAFYSCRGYATATHYHWARDALDWFDSLLAAATPAESATLDFSGKSTMQSVKEVVSNPVLSDVRSLVGMGTNPFSIFSKLSSAHSNMVERENYEKTQQALRALEPGDSEEKVAQIVRPEDVSFTTDGMVMAYPKYSLDFYVNGGVVKVLQQPSFDRLSRLHAAIFYVPNLRWDQCTPHNWRQALPVDWQPPPNEEGTATTGEGKNQ</sequence>
<evidence type="ECO:0000313" key="2">
    <source>
        <dbReference type="EMBL" id="CAG4885290.1"/>
    </source>
</evidence>
<dbReference type="RefSeq" id="WP_220637048.1">
    <property type="nucleotide sequence ID" value="NZ_CAJQUM010000001.1"/>
</dbReference>
<dbReference type="EMBL" id="CAJQUM010000001">
    <property type="protein sequence ID" value="CAG4885290.1"/>
    <property type="molecule type" value="Genomic_DNA"/>
</dbReference>
<accession>A0A916J777</accession>
<organism evidence="2 3">
    <name type="scientific">Georgfuchsia toluolica</name>
    <dbReference type="NCBI Taxonomy" id="424218"/>
    <lineage>
        <taxon>Bacteria</taxon>
        <taxon>Pseudomonadati</taxon>
        <taxon>Pseudomonadota</taxon>
        <taxon>Betaproteobacteria</taxon>
        <taxon>Nitrosomonadales</taxon>
        <taxon>Sterolibacteriaceae</taxon>
        <taxon>Georgfuchsia</taxon>
    </lineage>
</organism>
<name>A0A916J777_9PROT</name>